<name>A0A1G9JX71_9GAMM</name>
<keyword evidence="4" id="KW-1185">Reference proteome</keyword>
<evidence type="ECO:0000259" key="2">
    <source>
        <dbReference type="Pfam" id="PF05232"/>
    </source>
</evidence>
<dbReference type="STRING" id="119000.SAMN05661010_01666"/>
<feature type="transmembrane region" description="Helical" evidence="1">
    <location>
        <begin position="35"/>
        <end position="54"/>
    </location>
</feature>
<dbReference type="EMBL" id="FNGI01000003">
    <property type="protein sequence ID" value="SDL42260.1"/>
    <property type="molecule type" value="Genomic_DNA"/>
</dbReference>
<feature type="transmembrane region" description="Helical" evidence="1">
    <location>
        <begin position="74"/>
        <end position="96"/>
    </location>
</feature>
<keyword evidence="1" id="KW-0472">Membrane</keyword>
<feature type="transmembrane region" description="Helical" evidence="1">
    <location>
        <begin position="108"/>
        <end position="128"/>
    </location>
</feature>
<dbReference type="Pfam" id="PF05232">
    <property type="entry name" value="BTP"/>
    <property type="match status" value="2"/>
</dbReference>
<dbReference type="RefSeq" id="WP_089727438.1">
    <property type="nucleotide sequence ID" value="NZ_FNGI01000003.1"/>
</dbReference>
<dbReference type="AlphaFoldDB" id="A0A1G9JX71"/>
<sequence length="138" mass="15839">MRSWGERLLHTTLFEAGGLLMATPLASWLTGHGIAQMGMLTVVLATFAMLWNLVWNRLFDHWVPTRKRSLMQRIAQSLGFEVGLLVMTLPGVAWWLDMGLIEAFWLDLGFMLFFMVYALVFNTLFDVWMRRRLAQGGG</sequence>
<dbReference type="OrthoDB" id="1631120at2"/>
<reference evidence="3 4" key="1">
    <citation type="submission" date="2016-10" db="EMBL/GenBank/DDBJ databases">
        <authorList>
            <person name="de Groot N.N."/>
        </authorList>
    </citation>
    <scope>NUCLEOTIDE SEQUENCE [LARGE SCALE GENOMIC DNA]</scope>
    <source>
        <strain evidence="3 4">DSM 14789</strain>
    </source>
</reference>
<accession>A0A1G9JX71</accession>
<feature type="transmembrane region" description="Helical" evidence="1">
    <location>
        <begin position="12"/>
        <end position="29"/>
    </location>
</feature>
<dbReference type="NCBIfam" id="NF033664">
    <property type="entry name" value="PACE_transport"/>
    <property type="match status" value="1"/>
</dbReference>
<evidence type="ECO:0000313" key="4">
    <source>
        <dbReference type="Proteomes" id="UP000198654"/>
    </source>
</evidence>
<feature type="domain" description="Chlorhexidine efflux transporter" evidence="2">
    <location>
        <begin position="2"/>
        <end position="64"/>
    </location>
</feature>
<feature type="domain" description="Chlorhexidine efflux transporter" evidence="2">
    <location>
        <begin position="68"/>
        <end position="131"/>
    </location>
</feature>
<protein>
    <submittedName>
        <fullName evidence="3">Uncharacterized membrane protein</fullName>
    </submittedName>
</protein>
<dbReference type="Proteomes" id="UP000198654">
    <property type="component" value="Unassembled WGS sequence"/>
</dbReference>
<evidence type="ECO:0000313" key="3">
    <source>
        <dbReference type="EMBL" id="SDL42260.1"/>
    </source>
</evidence>
<keyword evidence="1" id="KW-1133">Transmembrane helix</keyword>
<dbReference type="InterPro" id="IPR058208">
    <property type="entry name" value="PACE"/>
</dbReference>
<proteinExistence type="predicted"/>
<organism evidence="3 4">
    <name type="scientific">Modicisalibacter muralis</name>
    <dbReference type="NCBI Taxonomy" id="119000"/>
    <lineage>
        <taxon>Bacteria</taxon>
        <taxon>Pseudomonadati</taxon>
        <taxon>Pseudomonadota</taxon>
        <taxon>Gammaproteobacteria</taxon>
        <taxon>Oceanospirillales</taxon>
        <taxon>Halomonadaceae</taxon>
        <taxon>Modicisalibacter</taxon>
    </lineage>
</organism>
<dbReference type="InterPro" id="IPR007896">
    <property type="entry name" value="BTP_bacteria"/>
</dbReference>
<keyword evidence="1" id="KW-0812">Transmembrane</keyword>
<evidence type="ECO:0000256" key="1">
    <source>
        <dbReference type="SAM" id="Phobius"/>
    </source>
</evidence>
<gene>
    <name evidence="3" type="ORF">SAMN05661010_01666</name>
</gene>